<dbReference type="InterPro" id="IPR051199">
    <property type="entry name" value="LPS_LOS_Heptosyltrfase"/>
</dbReference>
<dbReference type="CDD" id="cd03789">
    <property type="entry name" value="GT9_LPS_heptosyltransferase"/>
    <property type="match status" value="1"/>
</dbReference>
<dbReference type="RefSeq" id="WP_334315196.1">
    <property type="nucleotide sequence ID" value="NZ_CP065938.1"/>
</dbReference>
<dbReference type="Pfam" id="PF01075">
    <property type="entry name" value="Glyco_transf_9"/>
    <property type="match status" value="1"/>
</dbReference>
<evidence type="ECO:0000313" key="3">
    <source>
        <dbReference type="EMBL" id="UWX05611.1"/>
    </source>
</evidence>
<keyword evidence="4" id="KW-1185">Reference proteome</keyword>
<dbReference type="InterPro" id="IPR002201">
    <property type="entry name" value="Glyco_trans_9"/>
</dbReference>
<dbReference type="PANTHER" id="PTHR30160">
    <property type="entry name" value="TETRAACYLDISACCHARIDE 4'-KINASE-RELATED"/>
    <property type="match status" value="1"/>
</dbReference>
<evidence type="ECO:0000256" key="2">
    <source>
        <dbReference type="ARBA" id="ARBA00022679"/>
    </source>
</evidence>
<proteinExistence type="predicted"/>
<name>A0ABY5Y1E0_9BACT</name>
<evidence type="ECO:0000256" key="1">
    <source>
        <dbReference type="ARBA" id="ARBA00022676"/>
    </source>
</evidence>
<dbReference type="Gene3D" id="3.40.50.2000">
    <property type="entry name" value="Glycogen Phosphorylase B"/>
    <property type="match status" value="2"/>
</dbReference>
<keyword evidence="2" id="KW-0808">Transferase</keyword>
<protein>
    <submittedName>
        <fullName evidence="3">Glycosyltransferase family 9 protein</fullName>
    </submittedName>
</protein>
<organism evidence="3 4">
    <name type="scientific">Taurinivorans muris</name>
    <dbReference type="NCBI Taxonomy" id="2787751"/>
    <lineage>
        <taxon>Bacteria</taxon>
        <taxon>Pseudomonadati</taxon>
        <taxon>Thermodesulfobacteriota</taxon>
        <taxon>Desulfovibrionia</taxon>
        <taxon>Desulfovibrionales</taxon>
        <taxon>Desulfovibrionaceae</taxon>
        <taxon>Taurinivorans</taxon>
    </lineage>
</organism>
<dbReference type="PANTHER" id="PTHR30160:SF1">
    <property type="entry name" value="LIPOPOLYSACCHARIDE 1,2-N-ACETYLGLUCOSAMINETRANSFERASE-RELATED"/>
    <property type="match status" value="1"/>
</dbReference>
<dbReference type="EMBL" id="CP065938">
    <property type="protein sequence ID" value="UWX05611.1"/>
    <property type="molecule type" value="Genomic_DNA"/>
</dbReference>
<evidence type="ECO:0000313" key="4">
    <source>
        <dbReference type="Proteomes" id="UP001058120"/>
    </source>
</evidence>
<sequence length="364" mass="42619">MQNITDIPKNILIIQQRQLGDVVVTSPVFEAVKKAFPHAKLTLLTEKKCVPLVEKDIYLDEIIPFPKNENIFSQIKFYWNLHRKNFDVVADMQQLPRCQMAVLCSGAKYRLSFAPRHAYKKMLYTHCFVPENTEHDYTSYSKIRILSPLGIEPTEQKPRLYLTEEERRKAREILASLHIEENTPFITLDATHKHPKRRWKYYGELVRRILADYPQFVFFVIRAPNEDEQVRHLLDIAPERVRMPANPLTLRETMACMSFASFHIGNTSAPEHMALALNIPALVILSETASFWHFAPKNPLKGTAKQMEVRLSEEEYQWYLKNLREFQKGNKPDFVPEEYPLINCISVEKAMEKFKFLLSGPFYE</sequence>
<keyword evidence="1" id="KW-0328">Glycosyltransferase</keyword>
<accession>A0ABY5Y1E0</accession>
<dbReference type="SUPFAM" id="SSF53756">
    <property type="entry name" value="UDP-Glycosyltransferase/glycogen phosphorylase"/>
    <property type="match status" value="1"/>
</dbReference>
<gene>
    <name evidence="3" type="ORF">JBF11_09230</name>
</gene>
<dbReference type="Proteomes" id="UP001058120">
    <property type="component" value="Chromosome"/>
</dbReference>
<reference evidence="3" key="1">
    <citation type="submission" date="2020-12" db="EMBL/GenBank/DDBJ databases">
        <title>Taurinivorans muris gen. nov., sp. nov., fundamental and realized metabolic niche of a ubiquitous sulfidogenic bacterium in the murine intestine.</title>
        <authorList>
            <person name="Ye H."/>
            <person name="Hanson B.T."/>
            <person name="Loy A."/>
        </authorList>
    </citation>
    <scope>NUCLEOTIDE SEQUENCE</scope>
    <source>
        <strain evidence="3">LT0009</strain>
    </source>
</reference>